<evidence type="ECO:0000256" key="3">
    <source>
        <dbReference type="ARBA" id="ARBA00022692"/>
    </source>
</evidence>
<proteinExistence type="predicted"/>
<dbReference type="KEGG" id="mde:101889385"/>
<feature type="transmembrane region" description="Helical" evidence="8">
    <location>
        <begin position="226"/>
        <end position="246"/>
    </location>
</feature>
<dbReference type="VEuPathDB" id="VectorBase:MDOMA2_002911"/>
<name>A0A1I8M1C5_MUSDO</name>
<keyword evidence="6" id="KW-0675">Receptor</keyword>
<evidence type="ECO:0000256" key="6">
    <source>
        <dbReference type="ARBA" id="ARBA00023170"/>
    </source>
</evidence>
<evidence type="ECO:0000256" key="4">
    <source>
        <dbReference type="ARBA" id="ARBA00022989"/>
    </source>
</evidence>
<evidence type="ECO:0000256" key="5">
    <source>
        <dbReference type="ARBA" id="ARBA00023136"/>
    </source>
</evidence>
<sequence length="464" mass="54398">MAINGNLLKSQEFLSPQIFPQFDVRIKKITPGNETTFYPNHVKNLHGHSLRLGINNESTKAYVMRETSSNKFTLSGHVGSFFKVFADFHNASITLPHFRQKIEVTHVLLEAMVNNGTYDMSMELSINQYANDMVYSYTYDFLDWCIMVPMENPVPAYLFYVRIFDILSTVIVFCAVFVLTLLVALTFWLQDYTVYWFDTFFNVYIFNGILGHPFKMEINFTGVRSFLYLLTCVGGIIINSSFATYLQTYKARPPTEKPIMTLNDIRSSKLKIAFYKEEYKFMQANNLSRPYDDVAFLIDTYRDYYTLRDSYDTRFVYPVPSPQWSQYEQQQKFFAKPKFRLSDICIFKMIGVMIPMQPNSPFEDTVNQMIGIVNQAGLIQYWKSMEFLESLQRKRLTLFDGSTAISFEVMKFQDTKLLGYLFIIMISVSSLCFIAELYWPRRGRLARRLWKMRKLCSCFKKPVN</sequence>
<gene>
    <name evidence="9" type="primary">101889385</name>
    <name evidence="11" type="synonym">LOC101889385</name>
</gene>
<evidence type="ECO:0000313" key="10">
    <source>
        <dbReference type="Proteomes" id="UP001652621"/>
    </source>
</evidence>
<dbReference type="RefSeq" id="XP_005191337.2">
    <property type="nucleotide sequence ID" value="XM_005191280.2"/>
</dbReference>
<feature type="transmembrane region" description="Helical" evidence="8">
    <location>
        <begin position="166"/>
        <end position="189"/>
    </location>
</feature>
<feature type="transmembrane region" description="Helical" evidence="8">
    <location>
        <begin position="417"/>
        <end position="439"/>
    </location>
</feature>
<dbReference type="GeneID" id="101889385"/>
<feature type="transmembrane region" description="Helical" evidence="8">
    <location>
        <begin position="195"/>
        <end position="214"/>
    </location>
</feature>
<keyword evidence="5 8" id="KW-0472">Membrane</keyword>
<dbReference type="AlphaFoldDB" id="A0A1I8M1C5"/>
<evidence type="ECO:0000256" key="2">
    <source>
        <dbReference type="ARBA" id="ARBA00022475"/>
    </source>
</evidence>
<dbReference type="OrthoDB" id="7959891at2759"/>
<evidence type="ECO:0000256" key="7">
    <source>
        <dbReference type="ARBA" id="ARBA00023180"/>
    </source>
</evidence>
<evidence type="ECO:0000256" key="1">
    <source>
        <dbReference type="ARBA" id="ARBA00004651"/>
    </source>
</evidence>
<dbReference type="EnsemblMetazoa" id="MDOA000255-RA">
    <property type="protein sequence ID" value="MDOA000255-PA"/>
    <property type="gene ID" value="MDOA000255"/>
</dbReference>
<evidence type="ECO:0000256" key="8">
    <source>
        <dbReference type="SAM" id="Phobius"/>
    </source>
</evidence>
<dbReference type="VEuPathDB" id="VectorBase:MDOA000255"/>
<dbReference type="GO" id="GO:0005886">
    <property type="term" value="C:plasma membrane"/>
    <property type="evidence" value="ECO:0007669"/>
    <property type="project" value="UniProtKB-SubCell"/>
</dbReference>
<reference evidence="9" key="1">
    <citation type="submission" date="2020-05" db="UniProtKB">
        <authorList>
            <consortium name="EnsemblMetazoa"/>
        </authorList>
    </citation>
    <scope>IDENTIFICATION</scope>
    <source>
        <strain evidence="9">Aabys</strain>
    </source>
</reference>
<keyword evidence="10" id="KW-1185">Reference proteome</keyword>
<keyword evidence="2" id="KW-1003">Cell membrane</keyword>
<dbReference type="InterPro" id="IPR052192">
    <property type="entry name" value="Insect_Ionotropic_Sensory_Rcpt"/>
</dbReference>
<keyword evidence="3 8" id="KW-0812">Transmembrane</keyword>
<keyword evidence="4 8" id="KW-1133">Transmembrane helix</keyword>
<dbReference type="SUPFAM" id="SSF53850">
    <property type="entry name" value="Periplasmic binding protein-like II"/>
    <property type="match status" value="1"/>
</dbReference>
<dbReference type="PANTHER" id="PTHR42643">
    <property type="entry name" value="IONOTROPIC RECEPTOR 20A-RELATED"/>
    <property type="match status" value="1"/>
</dbReference>
<dbReference type="PANTHER" id="PTHR42643:SF41">
    <property type="entry name" value="IONOTROPIC RECEPTOR 20A-RELATED"/>
    <property type="match status" value="1"/>
</dbReference>
<accession>A0A1I8M1C5</accession>
<keyword evidence="7" id="KW-0325">Glycoprotein</keyword>
<reference evidence="11" key="2">
    <citation type="submission" date="2025-04" db="UniProtKB">
        <authorList>
            <consortium name="RefSeq"/>
        </authorList>
    </citation>
    <scope>IDENTIFICATION</scope>
    <source>
        <strain evidence="11">Aabys</strain>
    </source>
</reference>
<evidence type="ECO:0000313" key="11">
    <source>
        <dbReference type="RefSeq" id="XP_005191337.2"/>
    </source>
</evidence>
<dbReference type="eggNOG" id="ENOG502T89R">
    <property type="taxonomic scope" value="Eukaryota"/>
</dbReference>
<protein>
    <submittedName>
        <fullName evidence="11">Uncharacterized protein LOC101889385</fullName>
    </submittedName>
</protein>
<evidence type="ECO:0000313" key="9">
    <source>
        <dbReference type="EnsemblMetazoa" id="MDOA000255-PA"/>
    </source>
</evidence>
<organism evidence="9">
    <name type="scientific">Musca domestica</name>
    <name type="common">House fly</name>
    <dbReference type="NCBI Taxonomy" id="7370"/>
    <lineage>
        <taxon>Eukaryota</taxon>
        <taxon>Metazoa</taxon>
        <taxon>Ecdysozoa</taxon>
        <taxon>Arthropoda</taxon>
        <taxon>Hexapoda</taxon>
        <taxon>Insecta</taxon>
        <taxon>Pterygota</taxon>
        <taxon>Neoptera</taxon>
        <taxon>Endopterygota</taxon>
        <taxon>Diptera</taxon>
        <taxon>Brachycera</taxon>
        <taxon>Muscomorpha</taxon>
        <taxon>Muscoidea</taxon>
        <taxon>Muscidae</taxon>
        <taxon>Musca</taxon>
    </lineage>
</organism>
<dbReference type="Proteomes" id="UP001652621">
    <property type="component" value="Unplaced"/>
</dbReference>
<comment type="subcellular location">
    <subcellularLocation>
        <location evidence="1">Cell membrane</location>
        <topology evidence="1">Multi-pass membrane protein</topology>
    </subcellularLocation>
</comment>